<protein>
    <submittedName>
        <fullName evidence="2">Uncharacterized protein</fullName>
    </submittedName>
</protein>
<feature type="compositionally biased region" description="Polar residues" evidence="1">
    <location>
        <begin position="1"/>
        <end position="10"/>
    </location>
</feature>
<proteinExistence type="predicted"/>
<evidence type="ECO:0000313" key="2">
    <source>
        <dbReference type="EMBL" id="CAI5778509.1"/>
    </source>
</evidence>
<evidence type="ECO:0000256" key="1">
    <source>
        <dbReference type="SAM" id="MobiDB-lite"/>
    </source>
</evidence>
<feature type="region of interest" description="Disordered" evidence="1">
    <location>
        <begin position="1"/>
        <end position="70"/>
    </location>
</feature>
<evidence type="ECO:0000313" key="3">
    <source>
        <dbReference type="Proteomes" id="UP001178461"/>
    </source>
</evidence>
<keyword evidence="3" id="KW-1185">Reference proteome</keyword>
<dbReference type="Proteomes" id="UP001178461">
    <property type="component" value="Chromosome 6"/>
</dbReference>
<name>A0AA35P845_9SAUR</name>
<dbReference type="EMBL" id="OX395131">
    <property type="protein sequence ID" value="CAI5778509.1"/>
    <property type="molecule type" value="Genomic_DNA"/>
</dbReference>
<reference evidence="2" key="1">
    <citation type="submission" date="2022-12" db="EMBL/GenBank/DDBJ databases">
        <authorList>
            <person name="Alioto T."/>
            <person name="Alioto T."/>
            <person name="Gomez Garrido J."/>
        </authorList>
    </citation>
    <scope>NUCLEOTIDE SEQUENCE</scope>
</reference>
<dbReference type="AlphaFoldDB" id="A0AA35P845"/>
<organism evidence="2 3">
    <name type="scientific">Podarcis lilfordi</name>
    <name type="common">Lilford's wall lizard</name>
    <dbReference type="NCBI Taxonomy" id="74358"/>
    <lineage>
        <taxon>Eukaryota</taxon>
        <taxon>Metazoa</taxon>
        <taxon>Chordata</taxon>
        <taxon>Craniata</taxon>
        <taxon>Vertebrata</taxon>
        <taxon>Euteleostomi</taxon>
        <taxon>Lepidosauria</taxon>
        <taxon>Squamata</taxon>
        <taxon>Bifurcata</taxon>
        <taxon>Unidentata</taxon>
        <taxon>Episquamata</taxon>
        <taxon>Laterata</taxon>
        <taxon>Lacertibaenia</taxon>
        <taxon>Lacertidae</taxon>
        <taxon>Podarcis</taxon>
    </lineage>
</organism>
<sequence length="70" mass="7704">MMTLPSSACSSPLLKLSDPSMWKEHSKVSGQQRTPVDREQGGKPERRFSRAGCPLWHVTTPSPPRDTAAV</sequence>
<gene>
    <name evidence="2" type="ORF">PODLI_1B020173</name>
</gene>
<accession>A0AA35P845</accession>
<feature type="compositionally biased region" description="Basic and acidic residues" evidence="1">
    <location>
        <begin position="35"/>
        <end position="48"/>
    </location>
</feature>